<dbReference type="InterPro" id="IPR038740">
    <property type="entry name" value="BioF2-like_GNAT_dom"/>
</dbReference>
<organism evidence="2 3">
    <name type="scientific">Duganella alba</name>
    <dbReference type="NCBI Taxonomy" id="2666081"/>
    <lineage>
        <taxon>Bacteria</taxon>
        <taxon>Pseudomonadati</taxon>
        <taxon>Pseudomonadota</taxon>
        <taxon>Betaproteobacteria</taxon>
        <taxon>Burkholderiales</taxon>
        <taxon>Oxalobacteraceae</taxon>
        <taxon>Telluria group</taxon>
        <taxon>Duganella</taxon>
    </lineage>
</organism>
<dbReference type="GO" id="GO:0016740">
    <property type="term" value="F:transferase activity"/>
    <property type="evidence" value="ECO:0007669"/>
    <property type="project" value="UniProtKB-KW"/>
</dbReference>
<evidence type="ECO:0000313" key="3">
    <source>
        <dbReference type="Proteomes" id="UP000481037"/>
    </source>
</evidence>
<evidence type="ECO:0000259" key="1">
    <source>
        <dbReference type="Pfam" id="PF13480"/>
    </source>
</evidence>
<comment type="caution">
    <text evidence="2">The sequence shown here is derived from an EMBL/GenBank/DDBJ whole genome shotgun (WGS) entry which is preliminary data.</text>
</comment>
<proteinExistence type="predicted"/>
<keyword evidence="3" id="KW-1185">Reference proteome</keyword>
<protein>
    <submittedName>
        <fullName evidence="2">GNAT family N-acetyltransferase</fullName>
    </submittedName>
</protein>
<evidence type="ECO:0000313" key="2">
    <source>
        <dbReference type="EMBL" id="MRX10576.1"/>
    </source>
</evidence>
<dbReference type="Proteomes" id="UP000481037">
    <property type="component" value="Unassembled WGS sequence"/>
</dbReference>
<feature type="domain" description="BioF2-like acetyltransferase" evidence="1">
    <location>
        <begin position="147"/>
        <end position="289"/>
    </location>
</feature>
<gene>
    <name evidence="2" type="ORF">GJ697_22345</name>
</gene>
<dbReference type="Pfam" id="PF13480">
    <property type="entry name" value="Acetyltransf_6"/>
    <property type="match status" value="1"/>
</dbReference>
<sequence>MEPASDIIQCHSYSGYIPDYTERELARLHAGRYSSLPHFEIYGLADQASTYIASRGEQPTTLLLYRRNGAIVRVLNEGIPISVDEARRFADHIFRQDNFSGAILFRAVDMPATPPDVRIQRVPCEQDSVLPLPASQGAYLNSLGAGTRSLVKNRLNKIRREHPGFEFRIAERGQVDPQHVHAILALHRQRAHSGVWRKAIHLDSDEESRVMQMVARCGMVGVALVDGRCIGGSICYRNGDVVSARFLAHDPAYDLYRLGFLCAWLMCNACAGRSDIQQFNFGWGKEPYKAHLGGQVRTLSDVAIYRSKGHRLRMAPLSVGLTLRGWQFQLRKLAQRFRK</sequence>
<dbReference type="AlphaFoldDB" id="A0A6L5QL96"/>
<dbReference type="Gene3D" id="3.40.630.30">
    <property type="match status" value="1"/>
</dbReference>
<dbReference type="RefSeq" id="WP_154362899.1">
    <property type="nucleotide sequence ID" value="NZ_WKJM01000022.1"/>
</dbReference>
<accession>A0A6L5QL96</accession>
<dbReference type="InterPro" id="IPR016181">
    <property type="entry name" value="Acyl_CoA_acyltransferase"/>
</dbReference>
<name>A0A6L5QL96_9BURK</name>
<dbReference type="SUPFAM" id="SSF55729">
    <property type="entry name" value="Acyl-CoA N-acyltransferases (Nat)"/>
    <property type="match status" value="1"/>
</dbReference>
<dbReference type="EMBL" id="WKJM01000022">
    <property type="protein sequence ID" value="MRX10576.1"/>
    <property type="molecule type" value="Genomic_DNA"/>
</dbReference>
<reference evidence="2 3" key="1">
    <citation type="submission" date="2019-11" db="EMBL/GenBank/DDBJ databases">
        <title>Novel species isolated from a subtropical stream in China.</title>
        <authorList>
            <person name="Lu H."/>
        </authorList>
    </citation>
    <scope>NUCLEOTIDE SEQUENCE [LARGE SCALE GENOMIC DNA]</scope>
    <source>
        <strain evidence="2 3">FT25W</strain>
    </source>
</reference>
<keyword evidence="2" id="KW-0808">Transferase</keyword>